<organism evidence="1 2">
    <name type="scientific">Staphylococcus pseudintermedius</name>
    <dbReference type="NCBI Taxonomy" id="283734"/>
    <lineage>
        <taxon>Bacteria</taxon>
        <taxon>Bacillati</taxon>
        <taxon>Bacillota</taxon>
        <taxon>Bacilli</taxon>
        <taxon>Bacillales</taxon>
        <taxon>Staphylococcaceae</taxon>
        <taxon>Staphylococcus</taxon>
        <taxon>Staphylococcus intermedius group</taxon>
    </lineage>
</organism>
<dbReference type="Proteomes" id="UP000256409">
    <property type="component" value="Unassembled WGS sequence"/>
</dbReference>
<evidence type="ECO:0000313" key="1">
    <source>
        <dbReference type="EMBL" id="REA78830.1"/>
    </source>
</evidence>
<proteinExistence type="predicted"/>
<dbReference type="AlphaFoldDB" id="A0A3D8YIM5"/>
<evidence type="ECO:0000313" key="2">
    <source>
        <dbReference type="Proteomes" id="UP000256409"/>
    </source>
</evidence>
<protein>
    <submittedName>
        <fullName evidence="1">Cupin</fullName>
    </submittedName>
</protein>
<name>A0A3D8YIM5_STAPS</name>
<reference evidence="2" key="1">
    <citation type="journal article" date="2018" name="Vet. Microbiol.">
        <title>Molecular epidemiology of methicillin-resistant staphylococci amongst veterinary personnel, personnel-owned pets, patients and the hospital environment of two companion animal veterinary hospitals.</title>
        <authorList>
            <person name="Worthing K.A."/>
            <person name="Brown J."/>
            <person name="Gerber L."/>
            <person name="Abraham S."/>
            <person name="Trott D."/>
            <person name="Norris J.M."/>
        </authorList>
    </citation>
    <scope>NUCLEOTIDE SEQUENCE [LARGE SCALE GENOMIC DNA]</scope>
    <source>
        <strain evidence="2">ST496-2</strain>
    </source>
</reference>
<accession>A0A3D8YIM5</accession>
<sequence length="31" mass="3685">MSRLRIFDETRPQTPLVEYASHPDITRELGR</sequence>
<gene>
    <name evidence="1" type="ORF">DV961_14635</name>
</gene>
<feature type="non-terminal residue" evidence="1">
    <location>
        <position position="31"/>
    </location>
</feature>
<dbReference type="EMBL" id="QQPC01000409">
    <property type="protein sequence ID" value="REA78830.1"/>
    <property type="molecule type" value="Genomic_DNA"/>
</dbReference>
<comment type="caution">
    <text evidence="1">The sequence shown here is derived from an EMBL/GenBank/DDBJ whole genome shotgun (WGS) entry which is preliminary data.</text>
</comment>